<dbReference type="EMBL" id="SLWB01000001">
    <property type="protein sequence ID" value="TCN73320.1"/>
    <property type="molecule type" value="Genomic_DNA"/>
</dbReference>
<protein>
    <submittedName>
        <fullName evidence="2">Carboxypeptidase-like protein</fullName>
    </submittedName>
</protein>
<dbReference type="RefSeq" id="WP_131838090.1">
    <property type="nucleotide sequence ID" value="NZ_SLWB01000001.1"/>
</dbReference>
<feature type="signal peptide" evidence="1">
    <location>
        <begin position="1"/>
        <end position="18"/>
    </location>
</feature>
<evidence type="ECO:0000256" key="1">
    <source>
        <dbReference type="SAM" id="SignalP"/>
    </source>
</evidence>
<dbReference type="SUPFAM" id="SSF49464">
    <property type="entry name" value="Carboxypeptidase regulatory domain-like"/>
    <property type="match status" value="1"/>
</dbReference>
<keyword evidence="2" id="KW-0378">Hydrolase</keyword>
<reference evidence="2 3" key="1">
    <citation type="submission" date="2019-03" db="EMBL/GenBank/DDBJ databases">
        <title>Genomic Encyclopedia of Archaeal and Bacterial Type Strains, Phase II (KMG-II): from individual species to whole genera.</title>
        <authorList>
            <person name="Goeker M."/>
        </authorList>
    </citation>
    <scope>NUCLEOTIDE SEQUENCE [LARGE SCALE GENOMIC DNA]</scope>
    <source>
        <strain evidence="2 3">RL-C</strain>
    </source>
</reference>
<proteinExistence type="predicted"/>
<evidence type="ECO:0000313" key="2">
    <source>
        <dbReference type="EMBL" id="TCN73320.1"/>
    </source>
</evidence>
<dbReference type="Proteomes" id="UP000294830">
    <property type="component" value="Unassembled WGS sequence"/>
</dbReference>
<keyword evidence="3" id="KW-1185">Reference proteome</keyword>
<comment type="caution">
    <text evidence="2">The sequence shown here is derived from an EMBL/GenBank/DDBJ whole genome shotgun (WGS) entry which is preliminary data.</text>
</comment>
<dbReference type="GO" id="GO:0004180">
    <property type="term" value="F:carboxypeptidase activity"/>
    <property type="evidence" value="ECO:0007669"/>
    <property type="project" value="UniProtKB-KW"/>
</dbReference>
<evidence type="ECO:0000313" key="3">
    <source>
        <dbReference type="Proteomes" id="UP000294830"/>
    </source>
</evidence>
<keyword evidence="2" id="KW-0121">Carboxypeptidase</keyword>
<feature type="chain" id="PRO_5020850160" evidence="1">
    <location>
        <begin position="19"/>
        <end position="789"/>
    </location>
</feature>
<gene>
    <name evidence="2" type="ORF">CLV25_101545</name>
</gene>
<name>A0A4R2F7S1_9BACT</name>
<dbReference type="AlphaFoldDB" id="A0A4R2F7S1"/>
<organism evidence="2 3">
    <name type="scientific">Acetobacteroides hydrogenigenes</name>
    <dbReference type="NCBI Taxonomy" id="979970"/>
    <lineage>
        <taxon>Bacteria</taxon>
        <taxon>Pseudomonadati</taxon>
        <taxon>Bacteroidota</taxon>
        <taxon>Bacteroidia</taxon>
        <taxon>Bacteroidales</taxon>
        <taxon>Rikenellaceae</taxon>
        <taxon>Acetobacteroides</taxon>
    </lineage>
</organism>
<dbReference type="Pfam" id="PF18939">
    <property type="entry name" value="DUF5686"/>
    <property type="match status" value="1"/>
</dbReference>
<dbReference type="OrthoDB" id="9805121at2"/>
<dbReference type="Gene3D" id="2.60.40.1120">
    <property type="entry name" value="Carboxypeptidase-like, regulatory domain"/>
    <property type="match status" value="1"/>
</dbReference>
<dbReference type="InterPro" id="IPR008969">
    <property type="entry name" value="CarboxyPept-like_regulatory"/>
</dbReference>
<dbReference type="Pfam" id="PF13715">
    <property type="entry name" value="CarbopepD_reg_2"/>
    <property type="match status" value="1"/>
</dbReference>
<dbReference type="InterPro" id="IPR043741">
    <property type="entry name" value="DUF5686"/>
</dbReference>
<keyword evidence="1" id="KW-0732">Signal</keyword>
<accession>A0A4R2F7S1</accession>
<sequence>MKKILSILLILASTQVLSQGRYSGTVRDAVTLKPLPFATVVVSHNKTKGVTTNLHGEFTISTSLSDQSLTFSYMGYESRMVAALTLKPSGNEILLKPSDYSIDEITVYPSENPAHRIINNAIAHVPDNNPDENPSYSCRIYSKTILRVEPYAKSKNEATFRSFTDTMNVLVTESVADRVYRYKDITQEKVVANRVSGFKNPLFSFNTTSFQPIHFYKTNITLLDKNFLNPISPNSTKSYFFLMQDTLIAGHDTTFVIQFTPRRNTNFDGLKGFLHINSNGWAIQNVAAERADKAGIDINIEQQYTLQKGKWFPSQYRHRVTLNNYPPGFGLCSYMEGVGTVYDVVISKSAPKDLTRSTVEIADTANKAYKAIEHYRSLPLSKKDSTTYRTYEDISREYNLDRFQFLAENLFQAKIPVRWLSIPLTSIYSSNEYEKNRYGLALETNRRLCKYASIGGHFAYGTKDAEWKYGGFITIFPTGDPRTSLRLSYRNDVEMATHFYLIGEKRNVLVNRFLLDKADRIIEYAAKASFRIWDFDISAGAKRQQLAPTYSYRYNGIEQHRLWTNNSELDLTVRLGYKERETKFFNSYIYETQGYPVVGVSIRQGVRALNGCYRYTSIEAGLYKRFVIRKAGVLRITALAGSINGSVPYSLLYGTNGTKSSYFPFLVNNSFNCARPFEYASSRYGSTFVYYDLGSLLLSTKHFKPTVSIFQAAGWSRLANHVRYEGLDVKDMRKGYFESGLVLGSLLRFKMLGFFYLGFGAGAFVAYGDAVKVPLEETVTYKASINFDF</sequence>
<keyword evidence="2" id="KW-0645">Protease</keyword>